<name>A0AAV2PLE2_MEGNR</name>
<feature type="chain" id="PRO_5043943173" evidence="1">
    <location>
        <begin position="17"/>
        <end position="239"/>
    </location>
</feature>
<organism evidence="2 3">
    <name type="scientific">Meganyctiphanes norvegica</name>
    <name type="common">Northern krill</name>
    <name type="synonym">Thysanopoda norvegica</name>
    <dbReference type="NCBI Taxonomy" id="48144"/>
    <lineage>
        <taxon>Eukaryota</taxon>
        <taxon>Metazoa</taxon>
        <taxon>Ecdysozoa</taxon>
        <taxon>Arthropoda</taxon>
        <taxon>Crustacea</taxon>
        <taxon>Multicrustacea</taxon>
        <taxon>Malacostraca</taxon>
        <taxon>Eumalacostraca</taxon>
        <taxon>Eucarida</taxon>
        <taxon>Euphausiacea</taxon>
        <taxon>Euphausiidae</taxon>
        <taxon>Meganyctiphanes</taxon>
    </lineage>
</organism>
<evidence type="ECO:0000313" key="2">
    <source>
        <dbReference type="EMBL" id="CAL4060912.1"/>
    </source>
</evidence>
<gene>
    <name evidence="2" type="ORF">MNOR_LOCUS1667</name>
</gene>
<sequence>MANIIVLLSLLGVAVGNILTHKYPVECAPPFNKTDDATTTVGYVTLSPLERCCTCTHECKELGGFCALRWAMDIYPHCCDFTPAIPCKDYSCTCCIKCADDKCSPCVETGGECRKECRVREQEDTVNKCEYHNGGEDGCKCCKNCEATDECTGAEGICRPNADDCPFGTYASTGCCGGCYCCKPALQVIPDTNCALKDSYCSETPECENGYYSCFGECSKTIYNSGLSKTVFGYCCIRK</sequence>
<keyword evidence="3" id="KW-1185">Reference proteome</keyword>
<evidence type="ECO:0000256" key="1">
    <source>
        <dbReference type="SAM" id="SignalP"/>
    </source>
</evidence>
<evidence type="ECO:0000313" key="3">
    <source>
        <dbReference type="Proteomes" id="UP001497623"/>
    </source>
</evidence>
<proteinExistence type="predicted"/>
<keyword evidence="1" id="KW-0732">Signal</keyword>
<protein>
    <submittedName>
        <fullName evidence="2">Uncharacterized protein</fullName>
    </submittedName>
</protein>
<dbReference type="AlphaFoldDB" id="A0AAV2PLE2"/>
<feature type="signal peptide" evidence="1">
    <location>
        <begin position="1"/>
        <end position="16"/>
    </location>
</feature>
<comment type="caution">
    <text evidence="2">The sequence shown here is derived from an EMBL/GenBank/DDBJ whole genome shotgun (WGS) entry which is preliminary data.</text>
</comment>
<reference evidence="2 3" key="1">
    <citation type="submission" date="2024-05" db="EMBL/GenBank/DDBJ databases">
        <authorList>
            <person name="Wallberg A."/>
        </authorList>
    </citation>
    <scope>NUCLEOTIDE SEQUENCE [LARGE SCALE GENOMIC DNA]</scope>
</reference>
<dbReference type="EMBL" id="CAXKWB010000457">
    <property type="protein sequence ID" value="CAL4060912.1"/>
    <property type="molecule type" value="Genomic_DNA"/>
</dbReference>
<dbReference type="Proteomes" id="UP001497623">
    <property type="component" value="Unassembled WGS sequence"/>
</dbReference>
<accession>A0AAV2PLE2</accession>